<dbReference type="PANTHER" id="PTHR46558:SF11">
    <property type="entry name" value="HTH-TYPE TRANSCRIPTIONAL REGULATOR XRE"/>
    <property type="match status" value="1"/>
</dbReference>
<dbReference type="Pfam" id="PF01381">
    <property type="entry name" value="HTH_3"/>
    <property type="match status" value="1"/>
</dbReference>
<dbReference type="RefSeq" id="WP_188467909.1">
    <property type="nucleotide sequence ID" value="NZ_BAABHU010000033.1"/>
</dbReference>
<evidence type="ECO:0000256" key="1">
    <source>
        <dbReference type="ARBA" id="ARBA00023125"/>
    </source>
</evidence>
<keyword evidence="1" id="KW-0238">DNA-binding</keyword>
<dbReference type="Proteomes" id="UP000636010">
    <property type="component" value="Unassembled WGS sequence"/>
</dbReference>
<protein>
    <recommendedName>
        <fullName evidence="2">HTH cro/C1-type domain-containing protein</fullName>
    </recommendedName>
</protein>
<gene>
    <name evidence="3" type="ORF">GCM10011506_47980</name>
</gene>
<dbReference type="NCBIfam" id="NF041951">
    <property type="entry name" value="phage_RstR"/>
    <property type="match status" value="1"/>
</dbReference>
<dbReference type="InterPro" id="IPR049639">
    <property type="entry name" value="RstR"/>
</dbReference>
<evidence type="ECO:0000259" key="2">
    <source>
        <dbReference type="PROSITE" id="PS50943"/>
    </source>
</evidence>
<dbReference type="Gene3D" id="1.10.260.40">
    <property type="entry name" value="lambda repressor-like DNA-binding domains"/>
    <property type="match status" value="1"/>
</dbReference>
<dbReference type="CDD" id="cd00093">
    <property type="entry name" value="HTH_XRE"/>
    <property type="match status" value="1"/>
</dbReference>
<accession>A0ABQ1N765</accession>
<sequence length="114" mass="13080">MDFGTRLANARKEKGFTQDDLEKATGINKRLISRYEKNDTMPSIDVARKLATALQVSLDYLTGLDYSLFINDPEMTKLLKGYEQLKDEDKAVIKKMLKAFSFYSKIEETQNNMA</sequence>
<evidence type="ECO:0000313" key="4">
    <source>
        <dbReference type="Proteomes" id="UP000636010"/>
    </source>
</evidence>
<reference evidence="4" key="1">
    <citation type="journal article" date="2019" name="Int. J. Syst. Evol. Microbiol.">
        <title>The Global Catalogue of Microorganisms (GCM) 10K type strain sequencing project: providing services to taxonomists for standard genome sequencing and annotation.</title>
        <authorList>
            <consortium name="The Broad Institute Genomics Platform"/>
            <consortium name="The Broad Institute Genome Sequencing Center for Infectious Disease"/>
            <person name="Wu L."/>
            <person name="Ma J."/>
        </authorList>
    </citation>
    <scope>NUCLEOTIDE SEQUENCE [LARGE SCALE GENOMIC DNA]</scope>
    <source>
        <strain evidence="4">CGMCC 1.10832</strain>
    </source>
</reference>
<organism evidence="3 4">
    <name type="scientific">Marivirga lumbricoides</name>
    <dbReference type="NCBI Taxonomy" id="1046115"/>
    <lineage>
        <taxon>Bacteria</taxon>
        <taxon>Pseudomonadati</taxon>
        <taxon>Bacteroidota</taxon>
        <taxon>Cytophagia</taxon>
        <taxon>Cytophagales</taxon>
        <taxon>Marivirgaceae</taxon>
        <taxon>Marivirga</taxon>
    </lineage>
</organism>
<keyword evidence="4" id="KW-1185">Reference proteome</keyword>
<dbReference type="PROSITE" id="PS50943">
    <property type="entry name" value="HTH_CROC1"/>
    <property type="match status" value="1"/>
</dbReference>
<feature type="domain" description="HTH cro/C1-type" evidence="2">
    <location>
        <begin position="7"/>
        <end position="61"/>
    </location>
</feature>
<dbReference type="SUPFAM" id="SSF47413">
    <property type="entry name" value="lambda repressor-like DNA-binding domains"/>
    <property type="match status" value="1"/>
</dbReference>
<dbReference type="InterPro" id="IPR001387">
    <property type="entry name" value="Cro/C1-type_HTH"/>
</dbReference>
<evidence type="ECO:0000313" key="3">
    <source>
        <dbReference type="EMBL" id="GGC56718.1"/>
    </source>
</evidence>
<dbReference type="SMART" id="SM00530">
    <property type="entry name" value="HTH_XRE"/>
    <property type="match status" value="1"/>
</dbReference>
<dbReference type="EMBL" id="BMEC01000033">
    <property type="protein sequence ID" value="GGC56718.1"/>
    <property type="molecule type" value="Genomic_DNA"/>
</dbReference>
<dbReference type="PANTHER" id="PTHR46558">
    <property type="entry name" value="TRACRIPTIONAL REGULATORY PROTEIN-RELATED-RELATED"/>
    <property type="match status" value="1"/>
</dbReference>
<comment type="caution">
    <text evidence="3">The sequence shown here is derived from an EMBL/GenBank/DDBJ whole genome shotgun (WGS) entry which is preliminary data.</text>
</comment>
<name>A0ABQ1N765_9BACT</name>
<proteinExistence type="predicted"/>
<dbReference type="InterPro" id="IPR010982">
    <property type="entry name" value="Lambda_DNA-bd_dom_sf"/>
</dbReference>